<sequence>MKKILANKTLIVIALMTVLALGAVFYNQADLKTPGSFEKERQTKRDESAPEISVGEDEVASQSETETDSQITLVIQNPADGAMVTDSSLTVSGVTDANAEVFVNEFELEADEEGNFSQELTLEEGENIIVITAVDEAGNFAERELTVMYEPTG</sequence>
<feature type="compositionally biased region" description="Polar residues" evidence="1">
    <location>
        <begin position="60"/>
        <end position="69"/>
    </location>
</feature>
<feature type="region of interest" description="Disordered" evidence="1">
    <location>
        <begin position="36"/>
        <end position="69"/>
    </location>
</feature>
<dbReference type="InterPro" id="IPR013783">
    <property type="entry name" value="Ig-like_fold"/>
</dbReference>
<protein>
    <recommendedName>
        <fullName evidence="4">Bacterial Ig-like domain-containing protein</fullName>
    </recommendedName>
</protein>
<dbReference type="Gene3D" id="2.60.40.10">
    <property type="entry name" value="Immunoglobulins"/>
    <property type="match status" value="1"/>
</dbReference>
<feature type="compositionally biased region" description="Basic and acidic residues" evidence="1">
    <location>
        <begin position="37"/>
        <end position="48"/>
    </location>
</feature>
<dbReference type="EMBL" id="MFZG01000019">
    <property type="protein sequence ID" value="OGK16678.1"/>
    <property type="molecule type" value="Genomic_DNA"/>
</dbReference>
<dbReference type="Pfam" id="PF09136">
    <property type="entry name" value="Glucodextran_B"/>
    <property type="match status" value="1"/>
</dbReference>
<name>A0A1F7GCQ5_9BACT</name>
<evidence type="ECO:0000256" key="1">
    <source>
        <dbReference type="SAM" id="MobiDB-lite"/>
    </source>
</evidence>
<evidence type="ECO:0000313" key="2">
    <source>
        <dbReference type="EMBL" id="OGK16678.1"/>
    </source>
</evidence>
<reference evidence="2 3" key="1">
    <citation type="journal article" date="2016" name="Nat. Commun.">
        <title>Thousands of microbial genomes shed light on interconnected biogeochemical processes in an aquifer system.</title>
        <authorList>
            <person name="Anantharaman K."/>
            <person name="Brown C.T."/>
            <person name="Hug L.A."/>
            <person name="Sharon I."/>
            <person name="Castelle C.J."/>
            <person name="Probst A.J."/>
            <person name="Thomas B.C."/>
            <person name="Singh A."/>
            <person name="Wilkins M.J."/>
            <person name="Karaoz U."/>
            <person name="Brodie E.L."/>
            <person name="Williams K.H."/>
            <person name="Hubbard S.S."/>
            <person name="Banfield J.F."/>
        </authorList>
    </citation>
    <scope>NUCLEOTIDE SEQUENCE [LARGE SCALE GENOMIC DNA]</scope>
</reference>
<evidence type="ECO:0000313" key="3">
    <source>
        <dbReference type="Proteomes" id="UP000177208"/>
    </source>
</evidence>
<dbReference type="Proteomes" id="UP000177208">
    <property type="component" value="Unassembled WGS sequence"/>
</dbReference>
<gene>
    <name evidence="2" type="ORF">A2774_00050</name>
</gene>
<proteinExistence type="predicted"/>
<organism evidence="2 3">
    <name type="scientific">Candidatus Roizmanbacteria bacterium RIFCSPHIGHO2_01_FULL_39_12c</name>
    <dbReference type="NCBI Taxonomy" id="1802031"/>
    <lineage>
        <taxon>Bacteria</taxon>
        <taxon>Candidatus Roizmaniibacteriota</taxon>
    </lineage>
</organism>
<accession>A0A1F7GCQ5</accession>
<evidence type="ECO:0008006" key="4">
    <source>
        <dbReference type="Google" id="ProtNLM"/>
    </source>
</evidence>
<comment type="caution">
    <text evidence="2">The sequence shown here is derived from an EMBL/GenBank/DDBJ whole genome shotgun (WGS) entry which is preliminary data.</text>
</comment>
<dbReference type="AlphaFoldDB" id="A0A1F7GCQ5"/>